<dbReference type="AlphaFoldDB" id="A0A4Z2FFV9"/>
<dbReference type="InterPro" id="IPR012337">
    <property type="entry name" value="RNaseH-like_sf"/>
</dbReference>
<gene>
    <name evidence="1" type="ORF">EYF80_050190</name>
</gene>
<sequence length="290" mass="33513">MLDQYEELRLHFQLAKDKDRSYGAEIVFQMLFHKLITFYLSLLRRVTKISTVVVDSSRWTEIIAFDGTIETNQLPLSAVNYGIRFQMELENANLHVPAAENVKQRCKEYLLEFAKQMKQRLPTNMQQLQSLGALSPSTVLKKPQLTSLLFLNLYTGNLGKLDQQWRVLDTLQWENTEDCKTEQFCIEVKNHIDAAGDKDFAELGSFALSLLALPFSNTAVERTFSEMNLIKTKLLNRMKDSLLENILRIRAFIQRHGICCHQFEPTREMLALFSTDMYDKEQEGEGSQSV</sequence>
<dbReference type="Proteomes" id="UP000314294">
    <property type="component" value="Unassembled WGS sequence"/>
</dbReference>
<evidence type="ECO:0000313" key="2">
    <source>
        <dbReference type="Proteomes" id="UP000314294"/>
    </source>
</evidence>
<reference evidence="1 2" key="1">
    <citation type="submission" date="2019-03" db="EMBL/GenBank/DDBJ databases">
        <title>First draft genome of Liparis tanakae, snailfish: a comprehensive survey of snailfish specific genes.</title>
        <authorList>
            <person name="Kim W."/>
            <person name="Song I."/>
            <person name="Jeong J.-H."/>
            <person name="Kim D."/>
            <person name="Kim S."/>
            <person name="Ryu S."/>
            <person name="Song J.Y."/>
            <person name="Lee S.K."/>
        </authorList>
    </citation>
    <scope>NUCLEOTIDE SEQUENCE [LARGE SCALE GENOMIC DNA]</scope>
    <source>
        <tissue evidence="1">Muscle</tissue>
    </source>
</reference>
<organism evidence="1 2">
    <name type="scientific">Liparis tanakae</name>
    <name type="common">Tanaka's snailfish</name>
    <dbReference type="NCBI Taxonomy" id="230148"/>
    <lineage>
        <taxon>Eukaryota</taxon>
        <taxon>Metazoa</taxon>
        <taxon>Chordata</taxon>
        <taxon>Craniata</taxon>
        <taxon>Vertebrata</taxon>
        <taxon>Euteleostomi</taxon>
        <taxon>Actinopterygii</taxon>
        <taxon>Neopterygii</taxon>
        <taxon>Teleostei</taxon>
        <taxon>Neoteleostei</taxon>
        <taxon>Acanthomorphata</taxon>
        <taxon>Eupercaria</taxon>
        <taxon>Perciformes</taxon>
        <taxon>Cottioidei</taxon>
        <taxon>Cottales</taxon>
        <taxon>Liparidae</taxon>
        <taxon>Liparis</taxon>
    </lineage>
</organism>
<protein>
    <recommendedName>
        <fullName evidence="3">HAT C-terminal dimerisation domain-containing protein</fullName>
    </recommendedName>
</protein>
<dbReference type="EMBL" id="SRLO01001261">
    <property type="protein sequence ID" value="TNN39643.1"/>
    <property type="molecule type" value="Genomic_DNA"/>
</dbReference>
<name>A0A4Z2FFV9_9TELE</name>
<proteinExistence type="predicted"/>
<dbReference type="SUPFAM" id="SSF53098">
    <property type="entry name" value="Ribonuclease H-like"/>
    <property type="match status" value="1"/>
</dbReference>
<keyword evidence="2" id="KW-1185">Reference proteome</keyword>
<dbReference type="OrthoDB" id="6508505at2759"/>
<evidence type="ECO:0008006" key="3">
    <source>
        <dbReference type="Google" id="ProtNLM"/>
    </source>
</evidence>
<evidence type="ECO:0000313" key="1">
    <source>
        <dbReference type="EMBL" id="TNN39643.1"/>
    </source>
</evidence>
<accession>A0A4Z2FFV9</accession>
<comment type="caution">
    <text evidence="1">The sequence shown here is derived from an EMBL/GenBank/DDBJ whole genome shotgun (WGS) entry which is preliminary data.</text>
</comment>